<feature type="compositionally biased region" description="Polar residues" evidence="1">
    <location>
        <begin position="8"/>
        <end position="21"/>
    </location>
</feature>
<dbReference type="PANTHER" id="PTHR30590:SF2">
    <property type="entry name" value="INNER MEMBRANE PROTEIN"/>
    <property type="match status" value="1"/>
</dbReference>
<evidence type="ECO:0000256" key="1">
    <source>
        <dbReference type="SAM" id="MobiDB-lite"/>
    </source>
</evidence>
<dbReference type="RefSeq" id="WP_084521876.1">
    <property type="nucleotide sequence ID" value="NZ_JABELX010000001.1"/>
</dbReference>
<keyword evidence="2" id="KW-0472">Membrane</keyword>
<reference evidence="4 5" key="1">
    <citation type="submission" date="2020-05" db="EMBL/GenBank/DDBJ databases">
        <title>MicrobeNet Type strains.</title>
        <authorList>
            <person name="Nicholson A.C."/>
        </authorList>
    </citation>
    <scope>NUCLEOTIDE SEQUENCE [LARGE SCALE GENOMIC DNA]</scope>
    <source>
        <strain evidence="4 5">JCM 3224</strain>
    </source>
</reference>
<feature type="domain" description="DUF418" evidence="3">
    <location>
        <begin position="258"/>
        <end position="403"/>
    </location>
</feature>
<organism evidence="4 5">
    <name type="scientific">Nocardia uniformis</name>
    <dbReference type="NCBI Taxonomy" id="53432"/>
    <lineage>
        <taxon>Bacteria</taxon>
        <taxon>Bacillati</taxon>
        <taxon>Actinomycetota</taxon>
        <taxon>Actinomycetes</taxon>
        <taxon>Mycobacteriales</taxon>
        <taxon>Nocardiaceae</taxon>
        <taxon>Nocardia</taxon>
    </lineage>
</organism>
<dbReference type="Pfam" id="PF04235">
    <property type="entry name" value="DUF418"/>
    <property type="match status" value="1"/>
</dbReference>
<dbReference type="InterPro" id="IPR007349">
    <property type="entry name" value="DUF418"/>
</dbReference>
<comment type="caution">
    <text evidence="4">The sequence shown here is derived from an EMBL/GenBank/DDBJ whole genome shotgun (WGS) entry which is preliminary data.</text>
</comment>
<protein>
    <submittedName>
        <fullName evidence="4">DUF418 domain-containing protein</fullName>
    </submittedName>
</protein>
<feature type="transmembrane region" description="Helical" evidence="2">
    <location>
        <begin position="92"/>
        <end position="111"/>
    </location>
</feature>
<feature type="transmembrane region" description="Helical" evidence="2">
    <location>
        <begin position="336"/>
        <end position="359"/>
    </location>
</feature>
<evidence type="ECO:0000313" key="4">
    <source>
        <dbReference type="EMBL" id="NNH69365.1"/>
    </source>
</evidence>
<feature type="transmembrane region" description="Helical" evidence="2">
    <location>
        <begin position="230"/>
        <end position="249"/>
    </location>
</feature>
<dbReference type="EMBL" id="JABELX010000001">
    <property type="protein sequence ID" value="NNH69365.1"/>
    <property type="molecule type" value="Genomic_DNA"/>
</dbReference>
<feature type="transmembrane region" description="Helical" evidence="2">
    <location>
        <begin position="270"/>
        <end position="291"/>
    </location>
</feature>
<keyword evidence="2" id="KW-1133">Transmembrane helix</keyword>
<feature type="transmembrane region" description="Helical" evidence="2">
    <location>
        <begin position="371"/>
        <end position="389"/>
    </location>
</feature>
<feature type="transmembrane region" description="Helical" evidence="2">
    <location>
        <begin position="151"/>
        <end position="168"/>
    </location>
</feature>
<dbReference type="PANTHER" id="PTHR30590">
    <property type="entry name" value="INNER MEMBRANE PROTEIN"/>
    <property type="match status" value="1"/>
</dbReference>
<sequence length="416" mass="45401">MSEPVPAQRSTAESAPAADSSTVVTADANTVPAVRVSSRVAALDVLRGIAILGTLGTNIWIFTNVEGLIGYLERSDEPTGAAMWVERFLQQAAQGKFLGLLTIMFGIGLAIQQRSAARGGRPWPGKYPWRAGLLFLDGLLHFLLFTEFDVLMGYALTGLVVAYVLATSPRAQRRWLIITASLHITVMTLVAAAIAFAPQQDSAPAEPLDPNPYADGSFWDLVMFRWDSLLLFRIETIVIFPMSIALFLVGARLFNAGVFELNGARIRKRLMIIGAIALPLDMALGMVNPTLVIITRYGIAPFVALGILGLAAEFYVRRPRPGFVGRRFSEVGRMALSCYILQNVVASSICYGWGLGLAAQVSGNARVPFTVAVYLVTAGLMLVFAHVWLRRFQRGPVEWLWNRSYQAIAERGGRPA</sequence>
<gene>
    <name evidence="4" type="ORF">HLB23_05675</name>
</gene>
<evidence type="ECO:0000256" key="2">
    <source>
        <dbReference type="SAM" id="Phobius"/>
    </source>
</evidence>
<accession>A0A849BZ33</accession>
<feature type="transmembrane region" description="Helical" evidence="2">
    <location>
        <begin position="297"/>
        <end position="316"/>
    </location>
</feature>
<dbReference type="Proteomes" id="UP000586827">
    <property type="component" value="Unassembled WGS sequence"/>
</dbReference>
<name>A0A849BZ33_9NOCA</name>
<feature type="transmembrane region" description="Helical" evidence="2">
    <location>
        <begin position="175"/>
        <end position="197"/>
    </location>
</feature>
<keyword evidence="2" id="KW-0812">Transmembrane</keyword>
<keyword evidence="5" id="KW-1185">Reference proteome</keyword>
<dbReference type="AlphaFoldDB" id="A0A849BZ33"/>
<evidence type="ECO:0000313" key="5">
    <source>
        <dbReference type="Proteomes" id="UP000586827"/>
    </source>
</evidence>
<evidence type="ECO:0000259" key="3">
    <source>
        <dbReference type="Pfam" id="PF04235"/>
    </source>
</evidence>
<feature type="region of interest" description="Disordered" evidence="1">
    <location>
        <begin position="1"/>
        <end position="21"/>
    </location>
</feature>
<proteinExistence type="predicted"/>
<dbReference type="InterPro" id="IPR052529">
    <property type="entry name" value="Bact_Transport_Assoc"/>
</dbReference>